<dbReference type="RefSeq" id="WP_108905530.1">
    <property type="nucleotide sequence ID" value="NZ_CP029188.1"/>
</dbReference>
<dbReference type="Proteomes" id="UP000244900">
    <property type="component" value="Chromosome"/>
</dbReference>
<dbReference type="InterPro" id="IPR052186">
    <property type="entry name" value="Hydantoin_racemase-like"/>
</dbReference>
<sequence>MKILVVNPNTTRSMTGKIAAAARAVAWPGTEIIAVNPDMGPVSIEGYYDEAFCVPGLIEEVRKGADGGAEGFIIACFDDPGLDAARSITTAPVIGIAEAAMHTAALVGRSFSVVGTPARAVATIEHLALRYGFERHCRGVCAAEFSVLALEDPKSDAIRLLKSDIRRVVSEGRPDSIILGCAGIAGLSKALSHEFDLPVIDGVIEAVKLTESLAGLGLGTSKANSYAPPLPKPYTGIFARHALLGSGEA</sequence>
<protein>
    <submittedName>
        <fullName evidence="2">Asp/Glu/hydantoin racemase</fullName>
    </submittedName>
</protein>
<dbReference type="OrthoDB" id="9791723at2"/>
<accession>A0A2S1SNN5</accession>
<comment type="similarity">
    <text evidence="1">Belongs to the HyuE racemase family.</text>
</comment>
<dbReference type="KEGG" id="stir:DDW44_03840"/>
<dbReference type="Gene3D" id="3.40.50.12500">
    <property type="match status" value="1"/>
</dbReference>
<dbReference type="GO" id="GO:0047661">
    <property type="term" value="F:amino-acid racemase activity"/>
    <property type="evidence" value="ECO:0007669"/>
    <property type="project" value="InterPro"/>
</dbReference>
<organism evidence="2 3">
    <name type="scientific">Streptomyces tirandamycinicus</name>
    <dbReference type="NCBI Taxonomy" id="2174846"/>
    <lineage>
        <taxon>Bacteria</taxon>
        <taxon>Bacillati</taxon>
        <taxon>Actinomycetota</taxon>
        <taxon>Actinomycetes</taxon>
        <taxon>Kitasatosporales</taxon>
        <taxon>Streptomycetaceae</taxon>
        <taxon>Streptomyces</taxon>
    </lineage>
</organism>
<name>A0A2S1SNN5_9ACTN</name>
<dbReference type="InterPro" id="IPR053714">
    <property type="entry name" value="Iso_Racemase_Enz_sf"/>
</dbReference>
<evidence type="ECO:0000313" key="3">
    <source>
        <dbReference type="Proteomes" id="UP000244900"/>
    </source>
</evidence>
<dbReference type="Pfam" id="PF01177">
    <property type="entry name" value="Asp_Glu_race"/>
    <property type="match status" value="1"/>
</dbReference>
<dbReference type="InterPro" id="IPR015942">
    <property type="entry name" value="Asp/Glu/hydantoin_racemase"/>
</dbReference>
<dbReference type="EMBL" id="CP029188">
    <property type="protein sequence ID" value="AWI28015.1"/>
    <property type="molecule type" value="Genomic_DNA"/>
</dbReference>
<evidence type="ECO:0000313" key="2">
    <source>
        <dbReference type="EMBL" id="AWI28015.1"/>
    </source>
</evidence>
<dbReference type="PANTHER" id="PTHR28047:SF5">
    <property type="entry name" value="PROTEIN DCG1"/>
    <property type="match status" value="1"/>
</dbReference>
<proteinExistence type="inferred from homology"/>
<evidence type="ECO:0000256" key="1">
    <source>
        <dbReference type="ARBA" id="ARBA00038414"/>
    </source>
</evidence>
<keyword evidence="3" id="KW-1185">Reference proteome</keyword>
<reference evidence="2 3" key="1">
    <citation type="submission" date="2018-05" db="EMBL/GenBank/DDBJ databases">
        <title>Complete genome sequence of sponge-derived Streptomyces sp. HNM0039.</title>
        <authorList>
            <person name="Huang X."/>
            <person name="Zhou S."/>
        </authorList>
    </citation>
    <scope>NUCLEOTIDE SEQUENCE [LARGE SCALE GENOMIC DNA]</scope>
    <source>
        <strain evidence="2 3">HNM0039</strain>
    </source>
</reference>
<dbReference type="PANTHER" id="PTHR28047">
    <property type="entry name" value="PROTEIN DCG1"/>
    <property type="match status" value="1"/>
</dbReference>
<gene>
    <name evidence="2" type="ORF">DDW44_03840</name>
</gene>
<dbReference type="AlphaFoldDB" id="A0A2S1SNN5"/>